<dbReference type="Pfam" id="PF02774">
    <property type="entry name" value="Semialdhyde_dhC"/>
    <property type="match status" value="1"/>
</dbReference>
<comment type="similarity">
    <text evidence="1">Belongs to the aspartate-semialdehyde dehydrogenase family.</text>
</comment>
<dbReference type="GO" id="GO:0008652">
    <property type="term" value="P:amino acid biosynthetic process"/>
    <property type="evidence" value="ECO:0007669"/>
    <property type="project" value="InterPro"/>
</dbReference>
<dbReference type="PANTHER" id="PTHR46278:SF2">
    <property type="entry name" value="ASPARTATE-SEMIALDEHYDE DEHYDROGENASE"/>
    <property type="match status" value="1"/>
</dbReference>
<dbReference type="OMA" id="IQVPVFY"/>
<dbReference type="AlphaFoldDB" id="A0AAC8UBU2"/>
<name>A0AAC8UBU2_HAEDC</name>
<dbReference type="PIRSF" id="PIRSF000148">
    <property type="entry name" value="ASA_dh"/>
    <property type="match status" value="1"/>
</dbReference>
<dbReference type="Proteomes" id="UP000060132">
    <property type="component" value="Chromosome"/>
</dbReference>
<gene>
    <name evidence="3" type="ORF">RZ57_01400</name>
</gene>
<reference evidence="3 4" key="1">
    <citation type="journal article" date="2015" name="PLoS Negl. Trop. Dis.">
        <title>Haemophilus ducreyi Cutaneous Ulcer Strains Are Nearly Identical to Class I Genital Ulcer Strains.</title>
        <authorList>
            <person name="Gangaiah D."/>
            <person name="Webb K.M."/>
            <person name="Humphreys T.L."/>
            <person name="Fortney K.R."/>
            <person name="Toh E."/>
            <person name="Tai A."/>
            <person name="Katz S.S."/>
            <person name="Pillay A."/>
            <person name="Chen C.Y."/>
            <person name="Roberts S.A."/>
            <person name="Munson R.S.Jr."/>
            <person name="Spinola S.M."/>
        </authorList>
    </citation>
    <scope>NUCLEOTIDE SEQUENCE [LARGE SCALE GENOMIC DNA]</scope>
    <source>
        <strain evidence="4">CLU2</strain>
    </source>
</reference>
<dbReference type="SUPFAM" id="SSF51735">
    <property type="entry name" value="NAD(P)-binding Rossmann-fold domains"/>
    <property type="match status" value="1"/>
</dbReference>
<dbReference type="Gene3D" id="3.30.360.10">
    <property type="entry name" value="Dihydrodipicolinate Reductase, domain 2"/>
    <property type="match status" value="1"/>
</dbReference>
<dbReference type="RefSeq" id="WP_010944387.1">
    <property type="nucleotide sequence ID" value="NZ_CP011218.1"/>
</dbReference>
<dbReference type="InterPro" id="IPR012280">
    <property type="entry name" value="Semialdhyde_DH_dimer_dom"/>
</dbReference>
<proteinExistence type="inferred from homology"/>
<dbReference type="InterPro" id="IPR036291">
    <property type="entry name" value="NAD(P)-bd_dom_sf"/>
</dbReference>
<accession>A0AAC8UBU2</accession>
<dbReference type="GO" id="GO:0046983">
    <property type="term" value="F:protein dimerization activity"/>
    <property type="evidence" value="ECO:0007669"/>
    <property type="project" value="InterPro"/>
</dbReference>
<dbReference type="GO" id="GO:0016620">
    <property type="term" value="F:oxidoreductase activity, acting on the aldehyde or oxo group of donors, NAD or NADP as acceptor"/>
    <property type="evidence" value="ECO:0007669"/>
    <property type="project" value="InterPro"/>
</dbReference>
<protein>
    <submittedName>
        <fullName evidence="3">Aspartate-semialdehyde dehydrogenase</fullName>
    </submittedName>
</protein>
<sequence length="328" mass="36302">MSEIHLAIATDFSLASKLLEALEKSDLPLKHISAVEIEPFGEEQSLYSGSKAIEQIPLAEVNWAKFSHVFFAGNMSQAEVLAEAVKAGCIVLDLYGITALIDNIPVIVPSVNDETMAQLREHNIVALANPQISQLALALKPFLNQPISHVLVSSLLPAAYFGDEKVKQLAGQTARLLNGIPFDENAERIAFDAVPANIQAEEKKLPFSRVFELQLAKILPNLSACATFHAIQIPIFYGVAQMVTVHSEYPLAIEAISDQWQQQAWLNFHEQQVITPVKNGENEEENNLQISQLLSKSDHTAQFWSVADEQKFSLAFLAVQLFRLALDY</sequence>
<evidence type="ECO:0000256" key="1">
    <source>
        <dbReference type="ARBA" id="ARBA00010584"/>
    </source>
</evidence>
<dbReference type="PANTHER" id="PTHR46278">
    <property type="entry name" value="DEHYDROGENASE, PUTATIVE-RELATED"/>
    <property type="match status" value="1"/>
</dbReference>
<evidence type="ECO:0000313" key="3">
    <source>
        <dbReference type="EMBL" id="AKO31892.1"/>
    </source>
</evidence>
<dbReference type="Gene3D" id="3.40.50.720">
    <property type="entry name" value="NAD(P)-binding Rossmann-like Domain"/>
    <property type="match status" value="1"/>
</dbReference>
<dbReference type="SUPFAM" id="SSF55347">
    <property type="entry name" value="Glyceraldehyde-3-phosphate dehydrogenase-like, C-terminal domain"/>
    <property type="match status" value="1"/>
</dbReference>
<evidence type="ECO:0000313" key="4">
    <source>
        <dbReference type="Proteomes" id="UP000060132"/>
    </source>
</evidence>
<organism evidence="3 4">
    <name type="scientific">Haemophilus ducreyi</name>
    <dbReference type="NCBI Taxonomy" id="730"/>
    <lineage>
        <taxon>Bacteria</taxon>
        <taxon>Pseudomonadati</taxon>
        <taxon>Pseudomonadota</taxon>
        <taxon>Gammaproteobacteria</taxon>
        <taxon>Pasteurellales</taxon>
        <taxon>Pasteurellaceae</taxon>
        <taxon>Haemophilus</taxon>
    </lineage>
</organism>
<dbReference type="EMBL" id="CP011219">
    <property type="protein sequence ID" value="AKO31892.1"/>
    <property type="molecule type" value="Genomic_DNA"/>
</dbReference>
<feature type="domain" description="Semialdehyde dehydrogenase dimerisation" evidence="2">
    <location>
        <begin position="139"/>
        <end position="308"/>
    </location>
</feature>
<dbReference type="NCBIfam" id="NF005368">
    <property type="entry name" value="PRK06901.1"/>
    <property type="match status" value="1"/>
</dbReference>
<evidence type="ECO:0000259" key="2">
    <source>
        <dbReference type="Pfam" id="PF02774"/>
    </source>
</evidence>